<dbReference type="SUPFAM" id="SSF56300">
    <property type="entry name" value="Metallo-dependent phosphatases"/>
    <property type="match status" value="1"/>
</dbReference>
<dbReference type="EMBL" id="SPRH01000010">
    <property type="protein sequence ID" value="TIC02739.1"/>
    <property type="molecule type" value="Genomic_DNA"/>
</dbReference>
<evidence type="ECO:0000313" key="5">
    <source>
        <dbReference type="EMBL" id="TIC67916.1"/>
    </source>
</evidence>
<accession>A0A4T0PQN5</accession>
<dbReference type="Proteomes" id="UP000310708">
    <property type="component" value="Unassembled WGS sequence"/>
</dbReference>
<dbReference type="InterPro" id="IPR029052">
    <property type="entry name" value="Metallo-depent_PP-like"/>
</dbReference>
<reference evidence="6 7" key="1">
    <citation type="submission" date="2019-03" db="EMBL/GenBank/DDBJ databases">
        <title>Sequencing 25 genomes of Wallemia mellicola.</title>
        <authorList>
            <person name="Gostincar C."/>
        </authorList>
    </citation>
    <scope>NUCLEOTIDE SEQUENCE [LARGE SCALE GENOMIC DNA]</scope>
    <source>
        <strain evidence="4 6">EXF-1262</strain>
        <strain evidence="3 7">EXF-6152</strain>
        <strain evidence="5 8">EXF-757</strain>
    </source>
</reference>
<feature type="transmembrane region" description="Helical" evidence="1">
    <location>
        <begin position="21"/>
        <end position="40"/>
    </location>
</feature>
<sequence>MAVIFIAHKLKLTRKQIPGRIFVYAITLLYPAYIICFLKSKNTRSFSSSPVKALLFGIPSNDNQYNWANFIVNTIIFAMTQDFLWSPLLLLPASNVAFARLGHVTDVSAKVVARVPPPNWVSQDSYDGTDHEPLARVIYKTRDSENSWLDGPTFAGASPESDWMDAVTLENLWPSNDYDYSVVYLDGKRIPGIPETLPLRTSPDPKLTSIKASMWGGNGGTKLSFVSGSCVTLGFPYRPAGHFRIPGFDLLAEHIKKHTMDFMIFLGDFIYADIPLSIGTSPENYWRKYRQTMSSDSFRKVYEQLPFYHMYDDHEIANNYAGQDNLNVSPYREAMIAWKAYNSAGNPDALTPNHSYFSFDYGDVAFFTLDTRAHRSANQEDDGPEKTMLGETQKIALLEWLSEVNNTATFKFISSSVPLTQLWKGVDGHLDTWAGFKNERKWLLDILQYVPNVIILSGDRHEAAAVELRDAITEFSTSPLSQFSVPIRTFKQDHTEWIKDVVRKEDLKHLYPYLVSDGKGRLSHPDSLIHTTVEDGDYVTISKPEDRVLAYLPDGFVKWTTFDVDTTSSMPTVNATIWIDGKATWSKVINGKPIRQSSSALSLIDSVGDIFDSIGMKIFSFF</sequence>
<dbReference type="EMBL" id="SPRX01000009">
    <property type="protein sequence ID" value="TIC67916.1"/>
    <property type="molecule type" value="Genomic_DNA"/>
</dbReference>
<evidence type="ECO:0000256" key="1">
    <source>
        <dbReference type="SAM" id="Phobius"/>
    </source>
</evidence>
<evidence type="ECO:0000259" key="2">
    <source>
        <dbReference type="Pfam" id="PF09423"/>
    </source>
</evidence>
<evidence type="ECO:0000313" key="6">
    <source>
        <dbReference type="Proteomes" id="UP000307169"/>
    </source>
</evidence>
<feature type="domain" description="PhoD-like phosphatase metallophosphatase" evidence="2">
    <location>
        <begin position="252"/>
        <end position="501"/>
    </location>
</feature>
<dbReference type="PANTHER" id="PTHR43606">
    <property type="entry name" value="PHOSPHATASE, PUTATIVE (AFU_ORTHOLOGUE AFUA_6G08710)-RELATED"/>
    <property type="match status" value="1"/>
</dbReference>
<keyword evidence="1" id="KW-0812">Transmembrane</keyword>
<dbReference type="Proteomes" id="UP000310685">
    <property type="component" value="Unassembled WGS sequence"/>
</dbReference>
<dbReference type="PANTHER" id="PTHR43606:SF2">
    <property type="entry name" value="ALKALINE PHOSPHATASE FAMILY PROTEIN (AFU_ORTHOLOGUE AFUA_5G03860)"/>
    <property type="match status" value="1"/>
</dbReference>
<protein>
    <submittedName>
        <fullName evidence="4">Metallo-dependent phosphatase</fullName>
    </submittedName>
</protein>
<evidence type="ECO:0000313" key="8">
    <source>
        <dbReference type="Proteomes" id="UP000310708"/>
    </source>
</evidence>
<gene>
    <name evidence="5" type="ORF">E3Q01_01079</name>
    <name evidence="4" type="ORF">E3Q17_01279</name>
    <name evidence="3" type="ORF">E3Q22_02238</name>
</gene>
<dbReference type="CDD" id="cd07389">
    <property type="entry name" value="MPP_PhoD"/>
    <property type="match status" value="1"/>
</dbReference>
<proteinExistence type="predicted"/>
<evidence type="ECO:0000313" key="3">
    <source>
        <dbReference type="EMBL" id="TIB79953.1"/>
    </source>
</evidence>
<evidence type="ECO:0000313" key="4">
    <source>
        <dbReference type="EMBL" id="TIC02739.1"/>
    </source>
</evidence>
<dbReference type="EMBL" id="SPRC01000020">
    <property type="protein sequence ID" value="TIB79953.1"/>
    <property type="molecule type" value="Genomic_DNA"/>
</dbReference>
<comment type="caution">
    <text evidence="4">The sequence shown here is derived from an EMBL/GenBank/DDBJ whole genome shotgun (WGS) entry which is preliminary data.</text>
</comment>
<evidence type="ECO:0000313" key="7">
    <source>
        <dbReference type="Proteomes" id="UP000310685"/>
    </source>
</evidence>
<dbReference type="Pfam" id="PF09423">
    <property type="entry name" value="PhoD"/>
    <property type="match status" value="1"/>
</dbReference>
<dbReference type="InterPro" id="IPR018946">
    <property type="entry name" value="PhoD-like_MPP"/>
</dbReference>
<dbReference type="Proteomes" id="UP000307169">
    <property type="component" value="Unassembled WGS sequence"/>
</dbReference>
<dbReference type="AlphaFoldDB" id="A0A4T0PQN5"/>
<keyword evidence="1" id="KW-1133">Transmembrane helix</keyword>
<dbReference type="InterPro" id="IPR052900">
    <property type="entry name" value="Phospholipid_Metab_Enz"/>
</dbReference>
<organism evidence="4 6">
    <name type="scientific">Wallemia mellicola</name>
    <dbReference type="NCBI Taxonomy" id="1708541"/>
    <lineage>
        <taxon>Eukaryota</taxon>
        <taxon>Fungi</taxon>
        <taxon>Dikarya</taxon>
        <taxon>Basidiomycota</taxon>
        <taxon>Wallemiomycotina</taxon>
        <taxon>Wallemiomycetes</taxon>
        <taxon>Wallemiales</taxon>
        <taxon>Wallemiaceae</taxon>
        <taxon>Wallemia</taxon>
    </lineage>
</organism>
<name>A0A4T0PQN5_9BASI</name>
<keyword evidence="1" id="KW-0472">Membrane</keyword>
<dbReference type="Gene3D" id="3.60.21.70">
    <property type="entry name" value="PhoD-like phosphatase"/>
    <property type="match status" value="1"/>
</dbReference>
<dbReference type="InterPro" id="IPR038607">
    <property type="entry name" value="PhoD-like_sf"/>
</dbReference>